<evidence type="ECO:0008006" key="4">
    <source>
        <dbReference type="Google" id="ProtNLM"/>
    </source>
</evidence>
<evidence type="ECO:0000256" key="1">
    <source>
        <dbReference type="SAM" id="Phobius"/>
    </source>
</evidence>
<proteinExistence type="predicted"/>
<keyword evidence="1" id="KW-0472">Membrane</keyword>
<dbReference type="EMBL" id="JBHSJD010000022">
    <property type="protein sequence ID" value="MFC5025598.1"/>
    <property type="molecule type" value="Genomic_DNA"/>
</dbReference>
<feature type="transmembrane region" description="Helical" evidence="1">
    <location>
        <begin position="42"/>
        <end position="58"/>
    </location>
</feature>
<comment type="caution">
    <text evidence="2">The sequence shown here is derived from an EMBL/GenBank/DDBJ whole genome shotgun (WGS) entry which is preliminary data.</text>
</comment>
<gene>
    <name evidence="2" type="ORF">ACFPM3_26075</name>
</gene>
<accession>A0ABV9XM42</accession>
<organism evidence="2 3">
    <name type="scientific">Streptomyces coeruleoprunus</name>
    <dbReference type="NCBI Taxonomy" id="285563"/>
    <lineage>
        <taxon>Bacteria</taxon>
        <taxon>Bacillati</taxon>
        <taxon>Actinomycetota</taxon>
        <taxon>Actinomycetes</taxon>
        <taxon>Kitasatosporales</taxon>
        <taxon>Streptomycetaceae</taxon>
        <taxon>Streptomyces</taxon>
    </lineage>
</organism>
<protein>
    <recommendedName>
        <fullName evidence="4">Integral membrane protein</fullName>
    </recommendedName>
</protein>
<dbReference type="RefSeq" id="WP_345690115.1">
    <property type="nucleotide sequence ID" value="NZ_BAABIT010000001.1"/>
</dbReference>
<sequence length="73" mass="7650">MKQIVALIGWVVGVQGTLGVAGRIFGEKPWSAFHRWVDIPTAGYAVIALVGAAIAVYGETAKVKERKRAAAAG</sequence>
<name>A0ABV9XM42_9ACTN</name>
<keyword evidence="1" id="KW-0812">Transmembrane</keyword>
<keyword evidence="1" id="KW-1133">Transmembrane helix</keyword>
<evidence type="ECO:0000313" key="2">
    <source>
        <dbReference type="EMBL" id="MFC5025598.1"/>
    </source>
</evidence>
<keyword evidence="3" id="KW-1185">Reference proteome</keyword>
<evidence type="ECO:0000313" key="3">
    <source>
        <dbReference type="Proteomes" id="UP001595829"/>
    </source>
</evidence>
<dbReference type="Proteomes" id="UP001595829">
    <property type="component" value="Unassembled WGS sequence"/>
</dbReference>
<reference evidence="3" key="1">
    <citation type="journal article" date="2019" name="Int. J. Syst. Evol. Microbiol.">
        <title>The Global Catalogue of Microorganisms (GCM) 10K type strain sequencing project: providing services to taxonomists for standard genome sequencing and annotation.</title>
        <authorList>
            <consortium name="The Broad Institute Genomics Platform"/>
            <consortium name="The Broad Institute Genome Sequencing Center for Infectious Disease"/>
            <person name="Wu L."/>
            <person name="Ma J."/>
        </authorList>
    </citation>
    <scope>NUCLEOTIDE SEQUENCE [LARGE SCALE GENOMIC DNA]</scope>
    <source>
        <strain evidence="3">CGMCC 4.1648</strain>
    </source>
</reference>